<comment type="similarity">
    <text evidence="1 5">Belongs to the importin alpha family.</text>
</comment>
<name>A0AAV7ZWB4_9EUKA</name>
<keyword evidence="3" id="KW-0677">Repeat</keyword>
<keyword evidence="7" id="KW-0175">Coiled coil</keyword>
<dbReference type="AlphaFoldDB" id="A0AAV7ZWB4"/>
<evidence type="ECO:0000256" key="1">
    <source>
        <dbReference type="ARBA" id="ARBA00010394"/>
    </source>
</evidence>
<evidence type="ECO:0000256" key="2">
    <source>
        <dbReference type="ARBA" id="ARBA00022448"/>
    </source>
</evidence>
<dbReference type="Pfam" id="PF00514">
    <property type="entry name" value="Arm"/>
    <property type="match status" value="3"/>
</dbReference>
<proteinExistence type="inferred from homology"/>
<dbReference type="Gene3D" id="1.25.10.10">
    <property type="entry name" value="Leucine-rich Repeat Variant"/>
    <property type="match status" value="1"/>
</dbReference>
<evidence type="ECO:0000313" key="9">
    <source>
        <dbReference type="EMBL" id="KAJ3444892.1"/>
    </source>
</evidence>
<accession>A0AAV7ZWB4</accession>
<dbReference type="GO" id="GO:0061608">
    <property type="term" value="F:nuclear import signal receptor activity"/>
    <property type="evidence" value="ECO:0007669"/>
    <property type="project" value="InterPro"/>
</dbReference>
<dbReference type="GO" id="GO:0005737">
    <property type="term" value="C:cytoplasm"/>
    <property type="evidence" value="ECO:0007669"/>
    <property type="project" value="InterPro"/>
</dbReference>
<feature type="repeat" description="ARM" evidence="6">
    <location>
        <begin position="157"/>
        <end position="185"/>
    </location>
</feature>
<evidence type="ECO:0000259" key="8">
    <source>
        <dbReference type="PROSITE" id="PS51214"/>
    </source>
</evidence>
<sequence>MSFEKKLTQRRKKFKNTATRVSSRDKRLEITVKISKDKRESRLMKRRNLVHVNQKIENKSVTTQEEIPPIEDLPIFAELVKSKQIDECYRGTRAIKLLLSEETDPPIDLVINTNVAPYFNEFLSLDNYPDLQFESTWALSNLCSENTTQTKYIVDLGVIPKLVRLISSPDIRVCEQAMWALGNIAGDNTQFRDQILQQKKLFEQISQIFLRNDLTNDVAKTASWALSNFVDGKPRPEFELVKDSVPIFKMLLNENLIFLVVDACWGFSKLCLGNKKIIDVILDNNILDIFVNYLSSTNVSLKHPSLRIIGSMLSGNHLQTEKVLQFGVLEPLKDLLNDTLIEIRRAALFAISNITAGNQEQVNRVLTCGIIPILMDLFEHDINPIKKEVCWVISNAIFSGFEDQLRFLIKEGVVDFFGEALTLPYVDVIIISLDSITKLLRLGKIDAERSNRSYNNVAKKLIEINASELIDKLQIHENEKIKLKAKSIMDRYFFNQEDVEEYIGKNNKNYEF</sequence>
<dbReference type="Pfam" id="PF01749">
    <property type="entry name" value="IBB"/>
    <property type="match status" value="1"/>
</dbReference>
<protein>
    <recommendedName>
        <fullName evidence="5">Importin subunit alpha</fullName>
    </recommendedName>
</protein>
<dbReference type="PIRSF" id="PIRSF005673">
    <property type="entry name" value="Importin_alpha"/>
    <property type="match status" value="1"/>
</dbReference>
<evidence type="ECO:0000256" key="7">
    <source>
        <dbReference type="SAM" id="Coils"/>
    </source>
</evidence>
<feature type="coiled-coil region" evidence="7">
    <location>
        <begin position="459"/>
        <end position="486"/>
    </location>
</feature>
<dbReference type="InterPro" id="IPR011989">
    <property type="entry name" value="ARM-like"/>
</dbReference>
<evidence type="ECO:0000256" key="3">
    <source>
        <dbReference type="ARBA" id="ARBA00022737"/>
    </source>
</evidence>
<dbReference type="PANTHER" id="PTHR23316">
    <property type="entry name" value="IMPORTIN ALPHA"/>
    <property type="match status" value="1"/>
</dbReference>
<dbReference type="EMBL" id="JANTQA010000023">
    <property type="protein sequence ID" value="KAJ3444892.1"/>
    <property type="molecule type" value="Genomic_DNA"/>
</dbReference>
<dbReference type="InterPro" id="IPR000225">
    <property type="entry name" value="Armadillo"/>
</dbReference>
<dbReference type="InterPro" id="IPR002652">
    <property type="entry name" value="Importin-a_IBB"/>
</dbReference>
<reference evidence="9" key="1">
    <citation type="submission" date="2022-08" db="EMBL/GenBank/DDBJ databases">
        <title>Novel sulphate-reducing endosymbionts in the free-living metamonad Anaeramoeba.</title>
        <authorList>
            <person name="Jerlstrom-Hultqvist J."/>
            <person name="Cepicka I."/>
            <person name="Gallot-Lavallee L."/>
            <person name="Salas-Leiva D."/>
            <person name="Curtis B.A."/>
            <person name="Zahonova K."/>
            <person name="Pipaliya S."/>
            <person name="Dacks J."/>
            <person name="Roger A.J."/>
        </authorList>
    </citation>
    <scope>NUCLEOTIDE SEQUENCE</scope>
    <source>
        <strain evidence="9">Busselton2</strain>
    </source>
</reference>
<dbReference type="Proteomes" id="UP001146793">
    <property type="component" value="Unassembled WGS sequence"/>
</dbReference>
<evidence type="ECO:0000256" key="5">
    <source>
        <dbReference type="PIRNR" id="PIRNR005673"/>
    </source>
</evidence>
<keyword evidence="4 5" id="KW-0653">Protein transport</keyword>
<dbReference type="SMART" id="SM00185">
    <property type="entry name" value="ARM"/>
    <property type="match status" value="6"/>
</dbReference>
<dbReference type="GO" id="GO:0006606">
    <property type="term" value="P:protein import into nucleus"/>
    <property type="evidence" value="ECO:0007669"/>
    <property type="project" value="InterPro"/>
</dbReference>
<dbReference type="InterPro" id="IPR024931">
    <property type="entry name" value="Importin_alpha"/>
</dbReference>
<dbReference type="SUPFAM" id="SSF48371">
    <property type="entry name" value="ARM repeat"/>
    <property type="match status" value="1"/>
</dbReference>
<dbReference type="PROSITE" id="PS51214">
    <property type="entry name" value="IBB"/>
    <property type="match status" value="1"/>
</dbReference>
<feature type="domain" description="IBB" evidence="8">
    <location>
        <begin position="1"/>
        <end position="56"/>
    </location>
</feature>
<evidence type="ECO:0000256" key="6">
    <source>
        <dbReference type="PROSITE-ProRule" id="PRU00259"/>
    </source>
</evidence>
<evidence type="ECO:0000313" key="10">
    <source>
        <dbReference type="Proteomes" id="UP001146793"/>
    </source>
</evidence>
<evidence type="ECO:0000256" key="4">
    <source>
        <dbReference type="ARBA" id="ARBA00022927"/>
    </source>
</evidence>
<organism evidence="9 10">
    <name type="scientific">Anaeramoeba flamelloides</name>
    <dbReference type="NCBI Taxonomy" id="1746091"/>
    <lineage>
        <taxon>Eukaryota</taxon>
        <taxon>Metamonada</taxon>
        <taxon>Anaeramoebidae</taxon>
        <taxon>Anaeramoeba</taxon>
    </lineage>
</organism>
<comment type="caution">
    <text evidence="9">The sequence shown here is derived from an EMBL/GenBank/DDBJ whole genome shotgun (WGS) entry which is preliminary data.</text>
</comment>
<keyword evidence="2 5" id="KW-0813">Transport</keyword>
<dbReference type="InterPro" id="IPR016024">
    <property type="entry name" value="ARM-type_fold"/>
</dbReference>
<gene>
    <name evidence="9" type="ORF">M0812_10754</name>
</gene>
<dbReference type="PROSITE" id="PS50176">
    <property type="entry name" value="ARM_REPEAT"/>
    <property type="match status" value="1"/>
</dbReference>